<organism evidence="3 4">
    <name type="scientific">Geotrypetes seraphini</name>
    <name type="common">Gaboon caecilian</name>
    <name type="synonym">Caecilia seraphini</name>
    <dbReference type="NCBI Taxonomy" id="260995"/>
    <lineage>
        <taxon>Eukaryota</taxon>
        <taxon>Metazoa</taxon>
        <taxon>Chordata</taxon>
        <taxon>Craniata</taxon>
        <taxon>Vertebrata</taxon>
        <taxon>Euteleostomi</taxon>
        <taxon>Amphibia</taxon>
        <taxon>Gymnophiona</taxon>
        <taxon>Geotrypetes</taxon>
    </lineage>
</organism>
<dbReference type="PANTHER" id="PTHR38502:SF1">
    <property type="entry name" value="OVEREXPRESSED IN COLON CARCINOMA 1 PROTEIN"/>
    <property type="match status" value="1"/>
</dbReference>
<accession>A0A6P8RNL4</accession>
<dbReference type="GeneID" id="117363334"/>
<evidence type="ECO:0000313" key="3">
    <source>
        <dbReference type="Proteomes" id="UP000515159"/>
    </source>
</evidence>
<evidence type="ECO:0000256" key="2">
    <source>
        <dbReference type="SAM" id="MobiDB-lite"/>
    </source>
</evidence>
<name>A0A6P8RNL4_GEOSA</name>
<feature type="compositionally biased region" description="Low complexity" evidence="2">
    <location>
        <begin position="30"/>
        <end position="41"/>
    </location>
</feature>
<dbReference type="AlphaFoldDB" id="A0A6P8RNL4"/>
<dbReference type="Pfam" id="PF15506">
    <property type="entry name" value="OCC1"/>
    <property type="match status" value="1"/>
</dbReference>
<dbReference type="KEGG" id="gsh:117363334"/>
<dbReference type="InterPro" id="IPR029133">
    <property type="entry name" value="OCC1"/>
</dbReference>
<keyword evidence="3" id="KW-1185">Reference proteome</keyword>
<sequence length="170" mass="17593">MGRAGDGQRTPVSMTTRAAGWELSPPPPLLGSLAASASASFPSPPPGEMGCGCSTAATGASRGGSSGSAKGGAEESTAEDDRRRNYGGVYVGIPVDAAAMISSQTKARQKVLGILGSLKQRKSCVIVLLKIYLCAPRTALSLFQDAIMGWFLLCLCYEVCYKSTLLVGQQ</sequence>
<reference evidence="4" key="1">
    <citation type="submission" date="2025-08" db="UniProtKB">
        <authorList>
            <consortium name="RefSeq"/>
        </authorList>
    </citation>
    <scope>IDENTIFICATION</scope>
</reference>
<comment type="similarity">
    <text evidence="1">Belongs to the OCC1 family.</text>
</comment>
<dbReference type="OrthoDB" id="8909183at2759"/>
<dbReference type="Proteomes" id="UP000515159">
    <property type="component" value="Chromosome 7"/>
</dbReference>
<feature type="compositionally biased region" description="Gly residues" evidence="2">
    <location>
        <begin position="61"/>
        <end position="70"/>
    </location>
</feature>
<dbReference type="PANTHER" id="PTHR38502">
    <property type="entry name" value="OVEREXPRESSED IN COLON CARCINOMA 1 PROTEIN"/>
    <property type="match status" value="1"/>
</dbReference>
<proteinExistence type="inferred from homology"/>
<feature type="region of interest" description="Disordered" evidence="2">
    <location>
        <begin position="1"/>
        <end position="81"/>
    </location>
</feature>
<evidence type="ECO:0000313" key="4">
    <source>
        <dbReference type="RefSeq" id="XP_033806756.1"/>
    </source>
</evidence>
<dbReference type="InParanoid" id="A0A6P8RNL4"/>
<evidence type="ECO:0000256" key="1">
    <source>
        <dbReference type="ARBA" id="ARBA00005237"/>
    </source>
</evidence>
<dbReference type="CTD" id="100910996"/>
<protein>
    <submittedName>
        <fullName evidence="4">Overexpressed in colon carcinoma 1 protein isoform X1</fullName>
    </submittedName>
</protein>
<gene>
    <name evidence="4" type="primary">C7H12orf75</name>
</gene>
<dbReference type="RefSeq" id="XP_033806756.1">
    <property type="nucleotide sequence ID" value="XM_033950865.1"/>
</dbReference>